<dbReference type="InterPro" id="IPR010064">
    <property type="entry name" value="HK97-gp10_tail"/>
</dbReference>
<dbReference type="RefSeq" id="WP_331805690.1">
    <property type="nucleotide sequence ID" value="NZ_JAZHPM010000026.1"/>
</dbReference>
<name>A0ABU7VHK8_9BACI</name>
<evidence type="ECO:0000313" key="1">
    <source>
        <dbReference type="EMBL" id="MEF2293141.1"/>
    </source>
</evidence>
<protein>
    <submittedName>
        <fullName evidence="1">HK97-gp10 family putative phage morphogenesis protein</fullName>
    </submittedName>
</protein>
<dbReference type="Proteomes" id="UP001356080">
    <property type="component" value="Unassembled WGS sequence"/>
</dbReference>
<reference evidence="1 2" key="1">
    <citation type="submission" date="2024-01" db="EMBL/GenBank/DDBJ databases">
        <title>Survival strategy associated with biotechnological potential of Virgibacillus dokdonensis T4.6 isolated from salt-fermented shrimp paste.</title>
        <authorList>
            <person name="Doan T.V."/>
            <person name="Quach N.T."/>
            <person name="Phi Q.-T."/>
        </authorList>
    </citation>
    <scope>NUCLEOTIDE SEQUENCE [LARGE SCALE GENOMIC DNA]</scope>
    <source>
        <strain evidence="1 2">T4.6</strain>
    </source>
</reference>
<dbReference type="NCBIfam" id="TIGR01725">
    <property type="entry name" value="phge_HK97_gp10"/>
    <property type="match status" value="1"/>
</dbReference>
<sequence length="112" mass="13183">MDLDDLIKQFDRMHDNIEDDVGEIVKNNTIEMTSQTVDNAHKRFNKGYATGYTARNIETEVQDKLHAKTISKSEHSGYLNYGTRFMDATWFLRDAYLNQREKVHKDLKRLVE</sequence>
<comment type="caution">
    <text evidence="1">The sequence shown here is derived from an EMBL/GenBank/DDBJ whole genome shotgun (WGS) entry which is preliminary data.</text>
</comment>
<evidence type="ECO:0000313" key="2">
    <source>
        <dbReference type="Proteomes" id="UP001356080"/>
    </source>
</evidence>
<accession>A0ABU7VHK8</accession>
<keyword evidence="2" id="KW-1185">Reference proteome</keyword>
<dbReference type="EMBL" id="JAZHPM010000026">
    <property type="protein sequence ID" value="MEF2293141.1"/>
    <property type="molecule type" value="Genomic_DNA"/>
</dbReference>
<proteinExistence type="predicted"/>
<gene>
    <name evidence="1" type="ORF">V2W34_14160</name>
</gene>
<organism evidence="1 2">
    <name type="scientific">Virgibacillus dokdonensis</name>
    <dbReference type="NCBI Taxonomy" id="302167"/>
    <lineage>
        <taxon>Bacteria</taxon>
        <taxon>Bacillati</taxon>
        <taxon>Bacillota</taxon>
        <taxon>Bacilli</taxon>
        <taxon>Bacillales</taxon>
        <taxon>Bacillaceae</taxon>
        <taxon>Virgibacillus</taxon>
    </lineage>
</organism>